<proteinExistence type="predicted"/>
<reference evidence="1 2" key="1">
    <citation type="submission" date="2021-12" db="EMBL/GenBank/DDBJ databases">
        <title>Discovery of the Pendulisporaceae a myxobacterial family with distinct sporulation behavior and unique specialized metabolism.</title>
        <authorList>
            <person name="Garcia R."/>
            <person name="Popoff A."/>
            <person name="Bader C.D."/>
            <person name="Loehr J."/>
            <person name="Walesch S."/>
            <person name="Walt C."/>
            <person name="Boldt J."/>
            <person name="Bunk B."/>
            <person name="Haeckl F.J.F.P.J."/>
            <person name="Gunesch A.P."/>
            <person name="Birkelbach J."/>
            <person name="Nuebel U."/>
            <person name="Pietschmann T."/>
            <person name="Bach T."/>
            <person name="Mueller R."/>
        </authorList>
    </citation>
    <scope>NUCLEOTIDE SEQUENCE [LARGE SCALE GENOMIC DNA]</scope>
    <source>
        <strain evidence="1 2">MSr12523</strain>
    </source>
</reference>
<sequence>MASVKNILPNCGLYRTTKPLPEHESEIPAGVLVYFHNHSDSGLPVVIAPDHNIMNRWHFHGAGIPFRGLSWAESLTRMPNEGFYMLRKDLTFDGGSWPKGTLVQLGYTRNGDPILFIAQQRANLDENDLFFSDRGVGIRPEVLANLEPLKVYEEPIEEGGHASGTQSH</sequence>
<name>A0ABZ2JZX5_9BACT</name>
<evidence type="ECO:0000313" key="1">
    <source>
        <dbReference type="EMBL" id="WXA92051.1"/>
    </source>
</evidence>
<accession>A0ABZ2JZX5</accession>
<protein>
    <submittedName>
        <fullName evidence="1">Uncharacterized protein</fullName>
    </submittedName>
</protein>
<dbReference type="Proteomes" id="UP001379533">
    <property type="component" value="Chromosome"/>
</dbReference>
<dbReference type="EMBL" id="CP089982">
    <property type="protein sequence ID" value="WXA92051.1"/>
    <property type="molecule type" value="Genomic_DNA"/>
</dbReference>
<organism evidence="1 2">
    <name type="scientific">Pendulispora brunnea</name>
    <dbReference type="NCBI Taxonomy" id="2905690"/>
    <lineage>
        <taxon>Bacteria</taxon>
        <taxon>Pseudomonadati</taxon>
        <taxon>Myxococcota</taxon>
        <taxon>Myxococcia</taxon>
        <taxon>Myxococcales</taxon>
        <taxon>Sorangiineae</taxon>
        <taxon>Pendulisporaceae</taxon>
        <taxon>Pendulispora</taxon>
    </lineage>
</organism>
<dbReference type="RefSeq" id="WP_394842671.1">
    <property type="nucleotide sequence ID" value="NZ_CP089982.1"/>
</dbReference>
<keyword evidence="2" id="KW-1185">Reference proteome</keyword>
<evidence type="ECO:0000313" key="2">
    <source>
        <dbReference type="Proteomes" id="UP001379533"/>
    </source>
</evidence>
<gene>
    <name evidence="1" type="ORF">LZC95_37065</name>
</gene>